<dbReference type="PANTHER" id="PTHR11432">
    <property type="entry name" value="NADH DEHYDROGENASE SUBUNIT 1"/>
    <property type="match status" value="1"/>
</dbReference>
<dbReference type="PANTHER" id="PTHR11432:SF3">
    <property type="entry name" value="NADH-UBIQUINONE OXIDOREDUCTASE CHAIN 1"/>
    <property type="match status" value="1"/>
</dbReference>
<dbReference type="InterPro" id="IPR025660">
    <property type="entry name" value="Pept_his_AS"/>
</dbReference>
<feature type="transmembrane region" description="Helical" evidence="9">
    <location>
        <begin position="109"/>
        <end position="132"/>
    </location>
</feature>
<geneLocation type="mitochondrion" evidence="10"/>
<keyword evidence="5 9" id="KW-1133">Transmembrane helix</keyword>
<evidence type="ECO:0000256" key="1">
    <source>
        <dbReference type="ARBA" id="ARBA00004141"/>
    </source>
</evidence>
<dbReference type="InterPro" id="IPR018086">
    <property type="entry name" value="NADH_UbQ_OxRdtase_su1_CS"/>
</dbReference>
<proteinExistence type="inferred from homology"/>
<keyword evidence="4 7" id="KW-0812">Transmembrane</keyword>
<feature type="transmembrane region" description="Helical" evidence="9">
    <location>
        <begin position="177"/>
        <end position="197"/>
    </location>
</feature>
<evidence type="ECO:0000256" key="8">
    <source>
        <dbReference type="RuleBase" id="RU000473"/>
    </source>
</evidence>
<comment type="catalytic activity">
    <reaction evidence="8">
        <text>a ubiquinone + NADH + 5 H(+)(in) = a ubiquinol + NAD(+) + 4 H(+)(out)</text>
        <dbReference type="Rhea" id="RHEA:29091"/>
        <dbReference type="Rhea" id="RHEA-COMP:9565"/>
        <dbReference type="Rhea" id="RHEA-COMP:9566"/>
        <dbReference type="ChEBI" id="CHEBI:15378"/>
        <dbReference type="ChEBI" id="CHEBI:16389"/>
        <dbReference type="ChEBI" id="CHEBI:17976"/>
        <dbReference type="ChEBI" id="CHEBI:57540"/>
        <dbReference type="ChEBI" id="CHEBI:57945"/>
        <dbReference type="EC" id="7.1.1.2"/>
    </reaction>
</comment>
<dbReference type="PROSITE" id="PS00668">
    <property type="entry name" value="COMPLEX1_ND1_2"/>
    <property type="match status" value="1"/>
</dbReference>
<feature type="transmembrane region" description="Helical" evidence="9">
    <location>
        <begin position="7"/>
        <end position="28"/>
    </location>
</feature>
<sequence>MFGFSLFCYFALSTLIAFTLIMLLVAFFILGERKVLGYAQSRKGPNKVGLIGLLQSFADFIKLLGKSKIVLYELRGWLAWVGVVLMLYVAVGLCTLCAVYYNGLGDNNWLLWFLVVVSVSGHGLLAAGWGTYSKYALIGSLRVSFCSVMHEISFMCVCILMGVLLGGYWVYPLKEYVWGSWLVFLGVYSIWLISLLFETNRTPFDYVEAESELVSGLNVEYCGVPFLCLYACEYLIIYVSSWLTGVLFFGGTWFSLVFAFFHLFFFAWVRATLPRFRFDKLVHLMWSVGFVVLLLGVFWCLSLC</sequence>
<evidence type="ECO:0000256" key="9">
    <source>
        <dbReference type="SAM" id="Phobius"/>
    </source>
</evidence>
<dbReference type="InterPro" id="IPR001694">
    <property type="entry name" value="NADH_UbQ_OxRdtase_su1/FPO"/>
</dbReference>
<dbReference type="EMBL" id="MN200359">
    <property type="protein sequence ID" value="QEL51325.1"/>
    <property type="molecule type" value="Genomic_DNA"/>
</dbReference>
<comment type="subcellular location">
    <subcellularLocation>
        <location evidence="1">Membrane</location>
        <topology evidence="1">Multi-pass membrane protein</topology>
    </subcellularLocation>
    <subcellularLocation>
        <location evidence="7">Mitochondrion inner membrane</location>
        <topology evidence="7">Multi-pass membrane protein</topology>
    </subcellularLocation>
</comment>
<reference evidence="10" key="1">
    <citation type="submission" date="2019-07" db="EMBL/GenBank/DDBJ databases">
        <title>The Complete Mitochondrial Genome of the Caecal Fluke of Poultry, Postharmostomum commutatum, as the First Representative from the Superfamily Brachylaimoidea.</title>
        <authorList>
            <person name="Fu Y.-T."/>
            <person name="Jin Y.-C."/>
            <person name="Liu G.-H."/>
        </authorList>
    </citation>
    <scope>NUCLEOTIDE SEQUENCE</scope>
    <source>
        <strain evidence="10">Hunan</strain>
    </source>
</reference>
<feature type="transmembrane region" description="Helical" evidence="9">
    <location>
        <begin position="152"/>
        <end position="171"/>
    </location>
</feature>
<dbReference type="GO" id="GO:0009060">
    <property type="term" value="P:aerobic respiration"/>
    <property type="evidence" value="ECO:0007669"/>
    <property type="project" value="TreeGrafter"/>
</dbReference>
<comment type="similarity">
    <text evidence="2 7">Belongs to the complex I subunit 1 family.</text>
</comment>
<evidence type="ECO:0000256" key="5">
    <source>
        <dbReference type="ARBA" id="ARBA00022989"/>
    </source>
</evidence>
<feature type="transmembrane region" description="Helical" evidence="9">
    <location>
        <begin position="246"/>
        <end position="269"/>
    </location>
</feature>
<evidence type="ECO:0000256" key="7">
    <source>
        <dbReference type="RuleBase" id="RU000471"/>
    </source>
</evidence>
<keyword evidence="8 10" id="KW-0496">Mitochondrion</keyword>
<protein>
    <recommendedName>
        <fullName evidence="3 8">NADH-ubiquinone oxidoreductase chain 1</fullName>
        <ecNumber evidence="8">7.1.1.2</ecNumber>
    </recommendedName>
</protein>
<feature type="transmembrane region" description="Helical" evidence="9">
    <location>
        <begin position="281"/>
        <end position="301"/>
    </location>
</feature>
<organism evidence="10">
    <name type="scientific">Postharmostomum commutatum</name>
    <dbReference type="NCBI Taxonomy" id="2336775"/>
    <lineage>
        <taxon>Eukaryota</taxon>
        <taxon>Metazoa</taxon>
        <taxon>Spiralia</taxon>
        <taxon>Lophotrochozoa</taxon>
        <taxon>Platyhelminthes</taxon>
        <taxon>Trematoda</taxon>
        <taxon>Digenea</taxon>
        <taxon>Diplostomida</taxon>
        <taxon>Brachylaimoidea</taxon>
        <taxon>Brachylaimidae</taxon>
        <taxon>Postharmostomum</taxon>
    </lineage>
</organism>
<keyword evidence="7" id="KW-0520">NAD</keyword>
<feature type="transmembrane region" description="Helical" evidence="9">
    <location>
        <begin position="77"/>
        <end position="103"/>
    </location>
</feature>
<gene>
    <name evidence="10" type="primary">nad1</name>
</gene>
<dbReference type="Pfam" id="PF00146">
    <property type="entry name" value="NADHdh"/>
    <property type="match status" value="1"/>
</dbReference>
<evidence type="ECO:0000256" key="2">
    <source>
        <dbReference type="ARBA" id="ARBA00010535"/>
    </source>
</evidence>
<keyword evidence="6 9" id="KW-0472">Membrane</keyword>
<evidence type="ECO:0000313" key="10">
    <source>
        <dbReference type="EMBL" id="QEL51325.1"/>
    </source>
</evidence>
<evidence type="ECO:0000256" key="6">
    <source>
        <dbReference type="ARBA" id="ARBA00023136"/>
    </source>
</evidence>
<evidence type="ECO:0000256" key="4">
    <source>
        <dbReference type="ARBA" id="ARBA00022692"/>
    </source>
</evidence>
<dbReference type="GO" id="GO:0003954">
    <property type="term" value="F:NADH dehydrogenase activity"/>
    <property type="evidence" value="ECO:0007669"/>
    <property type="project" value="TreeGrafter"/>
</dbReference>
<dbReference type="PROSITE" id="PS00639">
    <property type="entry name" value="THIOL_PROTEASE_HIS"/>
    <property type="match status" value="1"/>
</dbReference>
<feature type="transmembrane region" description="Helical" evidence="9">
    <location>
        <begin position="218"/>
        <end position="240"/>
    </location>
</feature>
<keyword evidence="8" id="KW-0830">Ubiquinone</keyword>
<dbReference type="GO" id="GO:0008137">
    <property type="term" value="F:NADH dehydrogenase (ubiquinone) activity"/>
    <property type="evidence" value="ECO:0007669"/>
    <property type="project" value="UniProtKB-EC"/>
</dbReference>
<dbReference type="AlphaFoldDB" id="A0A5C1D644"/>
<dbReference type="GO" id="GO:0005743">
    <property type="term" value="C:mitochondrial inner membrane"/>
    <property type="evidence" value="ECO:0007669"/>
    <property type="project" value="UniProtKB-SubCell"/>
</dbReference>
<name>A0A5C1D644_9TREM</name>
<dbReference type="EC" id="7.1.1.2" evidence="8"/>
<evidence type="ECO:0000256" key="3">
    <source>
        <dbReference type="ARBA" id="ARBA00021009"/>
    </source>
</evidence>
<accession>A0A5C1D644</accession>